<comment type="function">
    <text evidence="6">Quinone reductase that provides resistance to thiol-specific stress caused by electrophilic quinones.</text>
</comment>
<dbReference type="GO" id="GO:0010181">
    <property type="term" value="F:FMN binding"/>
    <property type="evidence" value="ECO:0007669"/>
    <property type="project" value="UniProtKB-UniRule"/>
</dbReference>
<dbReference type="EC" id="1.7.1.17" evidence="6"/>
<dbReference type="HAMAP" id="MF_01216">
    <property type="entry name" value="Azoreductase_type1"/>
    <property type="match status" value="1"/>
</dbReference>
<dbReference type="SUPFAM" id="SSF52218">
    <property type="entry name" value="Flavoproteins"/>
    <property type="match status" value="1"/>
</dbReference>
<dbReference type="GO" id="GO:0016655">
    <property type="term" value="F:oxidoreductase activity, acting on NAD(P)H, quinone or similar compound as acceptor"/>
    <property type="evidence" value="ECO:0007669"/>
    <property type="project" value="InterPro"/>
</dbReference>
<name>A0A2U3I2V7_9BURK</name>
<dbReference type="EMBL" id="OGTP01000004">
    <property type="protein sequence ID" value="SPB14466.1"/>
    <property type="molecule type" value="Genomic_DNA"/>
</dbReference>
<protein>
    <recommendedName>
        <fullName evidence="6">FMN dependent NADH:quinone oxidoreductase</fullName>
        <ecNumber evidence="6">1.6.5.-</ecNumber>
    </recommendedName>
    <alternativeName>
        <fullName evidence="6">Azo-dye reductase</fullName>
    </alternativeName>
    <alternativeName>
        <fullName evidence="6">FMN-dependent NADH-azo compound oxidoreductase</fullName>
    </alternativeName>
    <alternativeName>
        <fullName evidence="6">FMN-dependent NADH-azoreductase</fullName>
        <ecNumber evidence="6">1.7.1.17</ecNumber>
    </alternativeName>
</protein>
<gene>
    <name evidence="6" type="primary">azoR</name>
    <name evidence="8" type="ORF">NOV72_01708</name>
</gene>
<keyword evidence="4 6" id="KW-0520">NAD</keyword>
<evidence type="ECO:0000256" key="2">
    <source>
        <dbReference type="ARBA" id="ARBA00022643"/>
    </source>
</evidence>
<evidence type="ECO:0000256" key="4">
    <source>
        <dbReference type="ARBA" id="ARBA00023027"/>
    </source>
</evidence>
<dbReference type="InterPro" id="IPR029039">
    <property type="entry name" value="Flavoprotein-like_sf"/>
</dbReference>
<evidence type="ECO:0000256" key="5">
    <source>
        <dbReference type="ARBA" id="ARBA00048542"/>
    </source>
</evidence>
<dbReference type="Gene3D" id="3.40.50.360">
    <property type="match status" value="1"/>
</dbReference>
<comment type="caution">
    <text evidence="6">Lacks conserved residue(s) required for the propagation of feature annotation.</text>
</comment>
<accession>A0A2U3I2V7</accession>
<evidence type="ECO:0000313" key="9">
    <source>
        <dbReference type="Proteomes" id="UP000238169"/>
    </source>
</evidence>
<keyword evidence="1 6" id="KW-0285">Flavoprotein</keyword>
<feature type="domain" description="Flavodoxin-like fold" evidence="7">
    <location>
        <begin position="1"/>
        <end position="189"/>
    </location>
</feature>
<reference evidence="9" key="1">
    <citation type="submission" date="2018-01" db="EMBL/GenBank/DDBJ databases">
        <authorList>
            <person name="Peeters C."/>
        </authorList>
    </citation>
    <scope>NUCLEOTIDE SEQUENCE [LARGE SCALE GENOMIC DNA]</scope>
</reference>
<dbReference type="RefSeq" id="WP_106854172.1">
    <property type="nucleotide sequence ID" value="NZ_OGTP01000004.1"/>
</dbReference>
<comment type="function">
    <text evidence="6">Also exhibits azoreductase activity. Catalyzes the reductive cleavage of the azo bond in aromatic azo compounds to the corresponding amines.</text>
</comment>
<dbReference type="AlphaFoldDB" id="A0A2U3I2V7"/>
<dbReference type="EC" id="1.6.5.-" evidence="6"/>
<feature type="binding site" evidence="6">
    <location>
        <position position="9"/>
    </location>
    <ligand>
        <name>FMN</name>
        <dbReference type="ChEBI" id="CHEBI:58210"/>
    </ligand>
</feature>
<dbReference type="InterPro" id="IPR050104">
    <property type="entry name" value="FMN-dep_NADH:Q_OxRdtase_AzoR1"/>
</dbReference>
<dbReference type="InterPro" id="IPR023048">
    <property type="entry name" value="NADH:quinone_OxRdtase_FMN_depd"/>
</dbReference>
<comment type="subunit">
    <text evidence="6">Homodimer.</text>
</comment>
<dbReference type="PANTHER" id="PTHR43741:SF4">
    <property type="entry name" value="FMN-DEPENDENT NADH:QUINONE OXIDOREDUCTASE"/>
    <property type="match status" value="1"/>
</dbReference>
<dbReference type="Proteomes" id="UP000238169">
    <property type="component" value="Unassembled WGS sequence"/>
</dbReference>
<comment type="catalytic activity">
    <reaction evidence="5">
        <text>N,N-dimethyl-1,4-phenylenediamine + anthranilate + 2 NAD(+) = 2-(4-dimethylaminophenyl)diazenylbenzoate + 2 NADH + 2 H(+)</text>
        <dbReference type="Rhea" id="RHEA:55872"/>
        <dbReference type="ChEBI" id="CHEBI:15378"/>
        <dbReference type="ChEBI" id="CHEBI:15783"/>
        <dbReference type="ChEBI" id="CHEBI:16567"/>
        <dbReference type="ChEBI" id="CHEBI:57540"/>
        <dbReference type="ChEBI" id="CHEBI:57945"/>
        <dbReference type="ChEBI" id="CHEBI:71579"/>
        <dbReference type="EC" id="1.7.1.17"/>
    </reaction>
    <physiologicalReaction direction="right-to-left" evidence="5">
        <dbReference type="Rhea" id="RHEA:55874"/>
    </physiologicalReaction>
</comment>
<organism evidence="8 9">
    <name type="scientific">Caballeronia novacaledonica</name>
    <dbReference type="NCBI Taxonomy" id="1544861"/>
    <lineage>
        <taxon>Bacteria</taxon>
        <taxon>Pseudomonadati</taxon>
        <taxon>Pseudomonadota</taxon>
        <taxon>Betaproteobacteria</taxon>
        <taxon>Burkholderiales</taxon>
        <taxon>Burkholderiaceae</taxon>
        <taxon>Caballeronia</taxon>
    </lineage>
</organism>
<keyword evidence="9" id="KW-1185">Reference proteome</keyword>
<evidence type="ECO:0000313" key="8">
    <source>
        <dbReference type="EMBL" id="SPB14466.1"/>
    </source>
</evidence>
<dbReference type="GO" id="GO:0016652">
    <property type="term" value="F:oxidoreductase activity, acting on NAD(P)H as acceptor"/>
    <property type="evidence" value="ECO:0007669"/>
    <property type="project" value="UniProtKB-UniRule"/>
</dbReference>
<dbReference type="Pfam" id="PF02525">
    <property type="entry name" value="Flavodoxin_2"/>
    <property type="match status" value="1"/>
</dbReference>
<evidence type="ECO:0000259" key="7">
    <source>
        <dbReference type="Pfam" id="PF02525"/>
    </source>
</evidence>
<dbReference type="PANTHER" id="PTHR43741">
    <property type="entry name" value="FMN-DEPENDENT NADH-AZOREDUCTASE 1"/>
    <property type="match status" value="1"/>
</dbReference>
<keyword evidence="3 6" id="KW-0560">Oxidoreductase</keyword>
<dbReference type="OrthoDB" id="9787136at2"/>
<evidence type="ECO:0000256" key="6">
    <source>
        <dbReference type="HAMAP-Rule" id="MF_01216"/>
    </source>
</evidence>
<keyword evidence="2 6" id="KW-0288">FMN</keyword>
<comment type="similarity">
    <text evidence="6">Belongs to the azoreductase type 1 family.</text>
</comment>
<proteinExistence type="inferred from homology"/>
<comment type="catalytic activity">
    <reaction evidence="6">
        <text>2 a quinone + NADH + H(+) = 2 a 1,4-benzosemiquinone + NAD(+)</text>
        <dbReference type="Rhea" id="RHEA:65952"/>
        <dbReference type="ChEBI" id="CHEBI:15378"/>
        <dbReference type="ChEBI" id="CHEBI:57540"/>
        <dbReference type="ChEBI" id="CHEBI:57945"/>
        <dbReference type="ChEBI" id="CHEBI:132124"/>
        <dbReference type="ChEBI" id="CHEBI:134225"/>
    </reaction>
</comment>
<evidence type="ECO:0000256" key="3">
    <source>
        <dbReference type="ARBA" id="ARBA00023002"/>
    </source>
</evidence>
<dbReference type="InterPro" id="IPR003680">
    <property type="entry name" value="Flavodoxin_fold"/>
</dbReference>
<dbReference type="GO" id="GO:0009055">
    <property type="term" value="F:electron transfer activity"/>
    <property type="evidence" value="ECO:0007669"/>
    <property type="project" value="UniProtKB-UniRule"/>
</dbReference>
<sequence length="216" mass="23125">MNILHIDCSPRPESQSRQLSAAVVRKLLDVLPDAHVHRRDLGYEPIPHAGAAYAAALSTPASLAAAGRSADALLLAEQLIREVERSDVIVIGTPMNNFTIPSVLKAWIDQILRVGRTMKSTPAGKVGMLRDRPVFVGIASGGVFTGDRANQPDFLTPYLSAVLGCIGLNSVHYLPMQATAFIDESRAAELRGSLIAAIEPAVSSLVHRPVCMNEGR</sequence>
<comment type="cofactor">
    <cofactor evidence="6">
        <name>FMN</name>
        <dbReference type="ChEBI" id="CHEBI:58210"/>
    </cofactor>
    <text evidence="6">Binds 1 FMN per subunit.</text>
</comment>
<evidence type="ECO:0000256" key="1">
    <source>
        <dbReference type="ARBA" id="ARBA00022630"/>
    </source>
</evidence>
<feature type="binding site" evidence="6">
    <location>
        <begin position="14"/>
        <end position="16"/>
    </location>
    <ligand>
        <name>FMN</name>
        <dbReference type="ChEBI" id="CHEBI:58210"/>
    </ligand>
</feature>